<dbReference type="AlphaFoldDB" id="A0A067SE46"/>
<keyword evidence="3" id="KW-0507">mRNA processing</keyword>
<dbReference type="GO" id="GO:0003729">
    <property type="term" value="F:mRNA binding"/>
    <property type="evidence" value="ECO:0007669"/>
    <property type="project" value="TreeGrafter"/>
</dbReference>
<evidence type="ECO:0000256" key="4">
    <source>
        <dbReference type="SAM" id="MobiDB-lite"/>
    </source>
</evidence>
<reference evidence="7" key="1">
    <citation type="journal article" date="2014" name="Proc. Natl. Acad. Sci. U.S.A.">
        <title>Extensive sampling of basidiomycete genomes demonstrates inadequacy of the white-rot/brown-rot paradigm for wood decay fungi.</title>
        <authorList>
            <person name="Riley R."/>
            <person name="Salamov A.A."/>
            <person name="Brown D.W."/>
            <person name="Nagy L.G."/>
            <person name="Floudas D."/>
            <person name="Held B.W."/>
            <person name="Levasseur A."/>
            <person name="Lombard V."/>
            <person name="Morin E."/>
            <person name="Otillar R."/>
            <person name="Lindquist E.A."/>
            <person name="Sun H."/>
            <person name="LaButti K.M."/>
            <person name="Schmutz J."/>
            <person name="Jabbour D."/>
            <person name="Luo H."/>
            <person name="Baker S.E."/>
            <person name="Pisabarro A.G."/>
            <person name="Walton J.D."/>
            <person name="Blanchette R.A."/>
            <person name="Henrissat B."/>
            <person name="Martin F."/>
            <person name="Cullen D."/>
            <person name="Hibbett D.S."/>
            <person name="Grigoriev I.V."/>
        </authorList>
    </citation>
    <scope>NUCLEOTIDE SEQUENCE [LARGE SCALE GENOMIC DNA]</scope>
    <source>
        <strain evidence="7">CBS 339.88</strain>
    </source>
</reference>
<dbReference type="OrthoDB" id="26282at2759"/>
<dbReference type="HOGENOM" id="CLU_007630_0_0_1"/>
<dbReference type="InterPro" id="IPR008847">
    <property type="entry name" value="Suf"/>
</dbReference>
<evidence type="ECO:0000313" key="6">
    <source>
        <dbReference type="EMBL" id="KDR65984.1"/>
    </source>
</evidence>
<dbReference type="InterPro" id="IPR011990">
    <property type="entry name" value="TPR-like_helical_dom_sf"/>
</dbReference>
<evidence type="ECO:0000256" key="1">
    <source>
        <dbReference type="ARBA" id="ARBA00022737"/>
    </source>
</evidence>
<comment type="subcellular location">
    <subcellularLocation>
        <location evidence="3">Nucleus</location>
    </subcellularLocation>
    <subcellularLocation>
        <location evidence="3">Cytoplasm</location>
    </subcellularLocation>
    <text evidence="3">Nucleus and/or cytoplasm.</text>
</comment>
<sequence>MSLQLQSQYDSLAAQLTKNPYDPEAWKNFIRIAEDSGNTEKINVAYDSLLKQYPHNSTAQIRYITHHVRKQDSDKVEKLFKQFLVGSPCIELWKFYLTYVQHLNSVTTQRDMIRMSYEFALNHIGQDKDSGQIWDDYIQLLQAGEAVTPGDQKQKMDLIRQVYHRAVQIPLDNVERLWQELEAFETSINKTTAKKLIADVSSAHMLARTVLRQLTNHLALLYPPKFPDMYLPSLPTFDASERALVGKWKAYLKWEENNPLGLNMTKLVSRMQGVYRKAVIYMRHYPEIWFMGYNWINNVGRSNEALSILEAGLEGNPSSFLLTFAYAESLEIHKAVLEVHKTYTKFLDVLRSNLEHLERTTGAPKFPPSSNGCLRTLDNTRNDAISDSEAVGTTSSSMRASNERLTGTSLPRELQIHRKEYGLVWIMYMRFGRRTEGVKGSRLIFSRARKDIWTPWEVYEAAALMEYHCSGESGIASRIFQKGMETFGEEVEYIAHYLDFLISINDENNARALFERVIPNFSPERARPLWERWAHFEYQYASLEAALKLEARMAGWYASDSAIKRLAQRHIYSGTDAIAERDLGLAQVRQWTAQATNSNTKQHGGQGTPPHPGMKRSGSGGNDNGASYKRARSSFLPRDLNLGREGDERRDCLILSSRQRSSPAPPPNWEENCGEKGHRSNSASRREPPLPSRGQDRDDQSKRRAPSLVLPAVSDFVGDLSTSGSTNGPVFVSDDLMNLFRVHDAALERSSSDRSLSLSLSKPPF</sequence>
<dbReference type="Proteomes" id="UP000027222">
    <property type="component" value="Unassembled WGS sequence"/>
</dbReference>
<feature type="domain" description="Suppressor of forked" evidence="5">
    <location>
        <begin position="10"/>
        <end position="583"/>
    </location>
</feature>
<dbReference type="InterPro" id="IPR003107">
    <property type="entry name" value="HAT"/>
</dbReference>
<evidence type="ECO:0000256" key="3">
    <source>
        <dbReference type="RuleBase" id="RU369035"/>
    </source>
</evidence>
<protein>
    <recommendedName>
        <fullName evidence="3">mRNA 3'-end-processing protein RNA14</fullName>
    </recommendedName>
</protein>
<dbReference type="Pfam" id="PF05843">
    <property type="entry name" value="Suf"/>
    <property type="match status" value="1"/>
</dbReference>
<dbReference type="GO" id="GO:0180010">
    <property type="term" value="P:co-transcriptional mRNA 3'-end processing, cleavage and polyadenylation pathway"/>
    <property type="evidence" value="ECO:0007669"/>
    <property type="project" value="UniProtKB-UniRule"/>
</dbReference>
<dbReference type="EMBL" id="KL142429">
    <property type="protein sequence ID" value="KDR65984.1"/>
    <property type="molecule type" value="Genomic_DNA"/>
</dbReference>
<dbReference type="STRING" id="685588.A0A067SE46"/>
<keyword evidence="2 3" id="KW-0539">Nucleus</keyword>
<dbReference type="PANTHER" id="PTHR19980">
    <property type="entry name" value="RNA CLEAVAGE STIMULATION FACTOR"/>
    <property type="match status" value="1"/>
</dbReference>
<feature type="compositionally biased region" description="Basic and acidic residues" evidence="4">
    <location>
        <begin position="673"/>
        <end position="702"/>
    </location>
</feature>
<keyword evidence="3" id="KW-0963">Cytoplasm</keyword>
<dbReference type="SUPFAM" id="SSF48452">
    <property type="entry name" value="TPR-like"/>
    <property type="match status" value="2"/>
</dbReference>
<accession>A0A067SE46</accession>
<evidence type="ECO:0000259" key="5">
    <source>
        <dbReference type="Pfam" id="PF05843"/>
    </source>
</evidence>
<keyword evidence="7" id="KW-1185">Reference proteome</keyword>
<proteinExistence type="predicted"/>
<keyword evidence="1" id="KW-0677">Repeat</keyword>
<dbReference type="SMART" id="SM00386">
    <property type="entry name" value="HAT"/>
    <property type="match status" value="7"/>
</dbReference>
<feature type="region of interest" description="Disordered" evidence="4">
    <location>
        <begin position="595"/>
        <end position="643"/>
    </location>
</feature>
<comment type="function">
    <text evidence="3">Component of the cleavage factor IA (CFIA) complex, which is involved in the endonucleolytic cleavage during polyadenylation-dependent pre-mRNA 3'-end formation.</text>
</comment>
<name>A0A067SE46_GALM3</name>
<evidence type="ECO:0000256" key="2">
    <source>
        <dbReference type="ARBA" id="ARBA00023242"/>
    </source>
</evidence>
<dbReference type="GO" id="GO:0005634">
    <property type="term" value="C:nucleus"/>
    <property type="evidence" value="ECO:0007669"/>
    <property type="project" value="UniProtKB-SubCell"/>
</dbReference>
<dbReference type="GO" id="GO:0005737">
    <property type="term" value="C:cytoplasm"/>
    <property type="evidence" value="ECO:0007669"/>
    <property type="project" value="UniProtKB-SubCell"/>
</dbReference>
<dbReference type="PANTHER" id="PTHR19980:SF0">
    <property type="entry name" value="CLEAVAGE STIMULATION FACTOR SUBUNIT 3"/>
    <property type="match status" value="1"/>
</dbReference>
<feature type="region of interest" description="Disordered" evidence="4">
    <location>
        <begin position="656"/>
        <end position="707"/>
    </location>
</feature>
<dbReference type="InterPro" id="IPR045243">
    <property type="entry name" value="Rna14-like"/>
</dbReference>
<organism evidence="6 7">
    <name type="scientific">Galerina marginata (strain CBS 339.88)</name>
    <dbReference type="NCBI Taxonomy" id="685588"/>
    <lineage>
        <taxon>Eukaryota</taxon>
        <taxon>Fungi</taxon>
        <taxon>Dikarya</taxon>
        <taxon>Basidiomycota</taxon>
        <taxon>Agaricomycotina</taxon>
        <taxon>Agaricomycetes</taxon>
        <taxon>Agaricomycetidae</taxon>
        <taxon>Agaricales</taxon>
        <taxon>Agaricineae</taxon>
        <taxon>Strophariaceae</taxon>
        <taxon>Galerina</taxon>
    </lineage>
</organism>
<dbReference type="Gene3D" id="1.25.40.1040">
    <property type="match status" value="1"/>
</dbReference>
<evidence type="ECO:0000313" key="7">
    <source>
        <dbReference type="Proteomes" id="UP000027222"/>
    </source>
</evidence>
<gene>
    <name evidence="6" type="ORF">GALMADRAFT_259911</name>
</gene>